<dbReference type="PROSITE" id="PS50109">
    <property type="entry name" value="HIS_KIN"/>
    <property type="match status" value="1"/>
</dbReference>
<dbReference type="InterPro" id="IPR050980">
    <property type="entry name" value="2C_sensor_his_kinase"/>
</dbReference>
<reference evidence="9" key="2">
    <citation type="submission" date="2021-04" db="EMBL/GenBank/DDBJ databases">
        <authorList>
            <person name="Gilroy R."/>
        </authorList>
    </citation>
    <scope>NUCLEOTIDE SEQUENCE</scope>
    <source>
        <strain evidence="9">CHK189-11263</strain>
    </source>
</reference>
<keyword evidence="3" id="KW-0597">Phosphoprotein</keyword>
<evidence type="ECO:0000256" key="6">
    <source>
        <dbReference type="ARBA" id="ARBA00023012"/>
    </source>
</evidence>
<dbReference type="AlphaFoldDB" id="A0A9D2S4U4"/>
<dbReference type="Proteomes" id="UP000824208">
    <property type="component" value="Unassembled WGS sequence"/>
</dbReference>
<dbReference type="PRINTS" id="PR00344">
    <property type="entry name" value="BCTRLSENSOR"/>
</dbReference>
<name>A0A9D2S4U4_9FIRM</name>
<keyword evidence="4" id="KW-0808">Transferase</keyword>
<evidence type="ECO:0000256" key="1">
    <source>
        <dbReference type="ARBA" id="ARBA00000085"/>
    </source>
</evidence>
<evidence type="ECO:0000256" key="3">
    <source>
        <dbReference type="ARBA" id="ARBA00022553"/>
    </source>
</evidence>
<dbReference type="PANTHER" id="PTHR44936:SF9">
    <property type="entry name" value="SENSOR PROTEIN CREC"/>
    <property type="match status" value="1"/>
</dbReference>
<accession>A0A9D2S4U4</accession>
<feature type="transmembrane region" description="Helical" evidence="7">
    <location>
        <begin position="138"/>
        <end position="161"/>
    </location>
</feature>
<sequence length="420" mass="46656">MPLHRPHRALLPSALLIALASQLSVNVFAQRFNVSVAIVLLPVLLFRTPDLPVFLTALLAAPGVFLLRCAVQWLTAGTFAGCWAAYAPEILFYLCYGLFFRLYTRARPFQPLRFSTYPALVAIDLGANCVELLARDLFYLPLLLQLLLLAVLRAALVWLLIRTLENYGFQVLRGEDVERYHRLLLMTATLKSEVVWMEKGAALLENTMSEAYRLYSRLRQREPEGADAGTALAIAKDIHEVKKEYLLLMRGISEALELDAATPGMELDELFAVLSRSVQRTARAAGKEVLFHLELEEHFYTTRHHYLMSIFRNLFLNAVEAAGPGQTAHIAVTQRREGDAFLFTVSDDCGGIPPARMSSIFTPGFSTKINYATGEISRGLGLPIVKDLVEQELGGAVSVTSQGGGTEFTLRIPISKLEEV</sequence>
<dbReference type="InterPro" id="IPR004358">
    <property type="entry name" value="Sig_transdc_His_kin-like_C"/>
</dbReference>
<feature type="domain" description="Histidine kinase" evidence="8">
    <location>
        <begin position="252"/>
        <end position="416"/>
    </location>
</feature>
<organism evidence="9 10">
    <name type="scientific">Candidatus Flavonifractor intestinipullorum</name>
    <dbReference type="NCBI Taxonomy" id="2838587"/>
    <lineage>
        <taxon>Bacteria</taxon>
        <taxon>Bacillati</taxon>
        <taxon>Bacillota</taxon>
        <taxon>Clostridia</taxon>
        <taxon>Eubacteriales</taxon>
        <taxon>Oscillospiraceae</taxon>
        <taxon>Flavonifractor</taxon>
    </lineage>
</organism>
<keyword evidence="6" id="KW-0902">Two-component regulatory system</keyword>
<dbReference type="GO" id="GO:0004673">
    <property type="term" value="F:protein histidine kinase activity"/>
    <property type="evidence" value="ECO:0007669"/>
    <property type="project" value="UniProtKB-EC"/>
</dbReference>
<dbReference type="InterPro" id="IPR005467">
    <property type="entry name" value="His_kinase_dom"/>
</dbReference>
<dbReference type="Pfam" id="PF02518">
    <property type="entry name" value="HATPase_c"/>
    <property type="match status" value="1"/>
</dbReference>
<dbReference type="SMART" id="SM00387">
    <property type="entry name" value="HATPase_c"/>
    <property type="match status" value="1"/>
</dbReference>
<evidence type="ECO:0000256" key="7">
    <source>
        <dbReference type="SAM" id="Phobius"/>
    </source>
</evidence>
<comment type="catalytic activity">
    <reaction evidence="1">
        <text>ATP + protein L-histidine = ADP + protein N-phospho-L-histidine.</text>
        <dbReference type="EC" id="2.7.13.3"/>
    </reaction>
</comment>
<dbReference type="EC" id="2.7.13.3" evidence="2"/>
<keyword evidence="7" id="KW-0472">Membrane</keyword>
<dbReference type="SUPFAM" id="SSF55874">
    <property type="entry name" value="ATPase domain of HSP90 chaperone/DNA topoisomerase II/histidine kinase"/>
    <property type="match status" value="1"/>
</dbReference>
<reference evidence="9" key="1">
    <citation type="journal article" date="2021" name="PeerJ">
        <title>Extensive microbial diversity within the chicken gut microbiome revealed by metagenomics and culture.</title>
        <authorList>
            <person name="Gilroy R."/>
            <person name="Ravi A."/>
            <person name="Getino M."/>
            <person name="Pursley I."/>
            <person name="Horton D.L."/>
            <person name="Alikhan N.F."/>
            <person name="Baker D."/>
            <person name="Gharbi K."/>
            <person name="Hall N."/>
            <person name="Watson M."/>
            <person name="Adriaenssens E.M."/>
            <person name="Foster-Nyarko E."/>
            <person name="Jarju S."/>
            <person name="Secka A."/>
            <person name="Antonio M."/>
            <person name="Oren A."/>
            <person name="Chaudhuri R.R."/>
            <person name="La Ragione R."/>
            <person name="Hildebrand F."/>
            <person name="Pallen M.J."/>
        </authorList>
    </citation>
    <scope>NUCLEOTIDE SEQUENCE</scope>
    <source>
        <strain evidence="9">CHK189-11263</strain>
    </source>
</reference>
<gene>
    <name evidence="9" type="ORF">H9714_00805</name>
</gene>
<dbReference type="EMBL" id="DWYC01000006">
    <property type="protein sequence ID" value="HJB56071.1"/>
    <property type="molecule type" value="Genomic_DNA"/>
</dbReference>
<proteinExistence type="predicted"/>
<comment type="caution">
    <text evidence="9">The sequence shown here is derived from an EMBL/GenBank/DDBJ whole genome shotgun (WGS) entry which is preliminary data.</text>
</comment>
<evidence type="ECO:0000313" key="10">
    <source>
        <dbReference type="Proteomes" id="UP000824208"/>
    </source>
</evidence>
<dbReference type="InterPro" id="IPR036890">
    <property type="entry name" value="HATPase_C_sf"/>
</dbReference>
<evidence type="ECO:0000313" key="9">
    <source>
        <dbReference type="EMBL" id="HJB56071.1"/>
    </source>
</evidence>
<dbReference type="PANTHER" id="PTHR44936">
    <property type="entry name" value="SENSOR PROTEIN CREC"/>
    <property type="match status" value="1"/>
</dbReference>
<keyword evidence="5 9" id="KW-0418">Kinase</keyword>
<dbReference type="Gene3D" id="3.30.565.10">
    <property type="entry name" value="Histidine kinase-like ATPase, C-terminal domain"/>
    <property type="match status" value="1"/>
</dbReference>
<evidence type="ECO:0000256" key="5">
    <source>
        <dbReference type="ARBA" id="ARBA00022777"/>
    </source>
</evidence>
<evidence type="ECO:0000259" key="8">
    <source>
        <dbReference type="PROSITE" id="PS50109"/>
    </source>
</evidence>
<keyword evidence="7" id="KW-1133">Transmembrane helix</keyword>
<keyword evidence="7" id="KW-0812">Transmembrane</keyword>
<protein>
    <recommendedName>
        <fullName evidence="2">histidine kinase</fullName>
        <ecNumber evidence="2">2.7.13.3</ecNumber>
    </recommendedName>
</protein>
<feature type="transmembrane region" description="Helical" evidence="7">
    <location>
        <begin position="83"/>
        <end position="103"/>
    </location>
</feature>
<evidence type="ECO:0000256" key="4">
    <source>
        <dbReference type="ARBA" id="ARBA00022679"/>
    </source>
</evidence>
<dbReference type="InterPro" id="IPR003594">
    <property type="entry name" value="HATPase_dom"/>
</dbReference>
<dbReference type="GO" id="GO:0000160">
    <property type="term" value="P:phosphorelay signal transduction system"/>
    <property type="evidence" value="ECO:0007669"/>
    <property type="project" value="UniProtKB-KW"/>
</dbReference>
<evidence type="ECO:0000256" key="2">
    <source>
        <dbReference type="ARBA" id="ARBA00012438"/>
    </source>
</evidence>